<dbReference type="GO" id="GO:0005524">
    <property type="term" value="F:ATP binding"/>
    <property type="evidence" value="ECO:0007669"/>
    <property type="project" value="UniProtKB-KW"/>
</dbReference>
<reference evidence="7" key="1">
    <citation type="submission" date="2019-08" db="EMBL/GenBank/DDBJ databases">
        <authorList>
            <person name="Kucharzyk K."/>
            <person name="Murdoch R.W."/>
            <person name="Higgins S."/>
            <person name="Loffler F."/>
        </authorList>
    </citation>
    <scope>NUCLEOTIDE SEQUENCE</scope>
</reference>
<evidence type="ECO:0000256" key="1">
    <source>
        <dbReference type="ARBA" id="ARBA00000642"/>
    </source>
</evidence>
<dbReference type="GO" id="GO:0006094">
    <property type="term" value="P:gluconeogenesis"/>
    <property type="evidence" value="ECO:0007669"/>
    <property type="project" value="TreeGrafter"/>
</dbReference>
<dbReference type="InterPro" id="IPR015824">
    <property type="entry name" value="Phosphoglycerate_kinase_N"/>
</dbReference>
<comment type="caution">
    <text evidence="7">The sequence shown here is derived from an EMBL/GenBank/DDBJ whole genome shotgun (WGS) entry which is preliminary data.</text>
</comment>
<keyword evidence="6" id="KW-0067">ATP-binding</keyword>
<evidence type="ECO:0000256" key="3">
    <source>
        <dbReference type="ARBA" id="ARBA00022679"/>
    </source>
</evidence>
<sequence>MVEAFAAAHRAQPTLTAFGQLLPSAMGRLFEKEYGILSDILENPRKPLVFVLGGAKIQDAFLMMDKVLAEGIADKVLAGGLVSSVMLAAEGMDLGQASMNAIFERNLGEYIEKSKKLLREYREKIVLPVDLAYVEGRRRTLSASDLPADGMLADIGPKTAELFSQEIMNAETVFVNGPMGIFEKPESEYGTEKVWQALAQTAAFTVLGGGDSITATNKYELTAYINYICTGGGAMVRFLAGEELPVVMALKHAARKFTG</sequence>
<dbReference type="PANTHER" id="PTHR11406:SF23">
    <property type="entry name" value="PHOSPHOGLYCERATE KINASE 1, CHLOROPLASTIC-RELATED"/>
    <property type="match status" value="1"/>
</dbReference>
<proteinExistence type="predicted"/>
<dbReference type="InterPro" id="IPR036043">
    <property type="entry name" value="Phosphoglycerate_kinase_sf"/>
</dbReference>
<dbReference type="SUPFAM" id="SSF53748">
    <property type="entry name" value="Phosphoglycerate kinase"/>
    <property type="match status" value="1"/>
</dbReference>
<organism evidence="7">
    <name type="scientific">bioreactor metagenome</name>
    <dbReference type="NCBI Taxonomy" id="1076179"/>
    <lineage>
        <taxon>unclassified sequences</taxon>
        <taxon>metagenomes</taxon>
        <taxon>ecological metagenomes</taxon>
    </lineage>
</organism>
<evidence type="ECO:0000256" key="6">
    <source>
        <dbReference type="ARBA" id="ARBA00022840"/>
    </source>
</evidence>
<dbReference type="GO" id="GO:0005829">
    <property type="term" value="C:cytosol"/>
    <property type="evidence" value="ECO:0007669"/>
    <property type="project" value="TreeGrafter"/>
</dbReference>
<dbReference type="PANTHER" id="PTHR11406">
    <property type="entry name" value="PHOSPHOGLYCERATE KINASE"/>
    <property type="match status" value="1"/>
</dbReference>
<protein>
    <recommendedName>
        <fullName evidence="2">phosphoglycerate kinase</fullName>
        <ecNumber evidence="2">2.7.2.3</ecNumber>
    </recommendedName>
</protein>
<evidence type="ECO:0000313" key="7">
    <source>
        <dbReference type="EMBL" id="MPN21260.1"/>
    </source>
</evidence>
<dbReference type="EC" id="2.7.2.3" evidence="2"/>
<keyword evidence="3" id="KW-0808">Transferase</keyword>
<dbReference type="InterPro" id="IPR001576">
    <property type="entry name" value="Phosphoglycerate_kinase"/>
</dbReference>
<name>A0A645G5P9_9ZZZZ</name>
<evidence type="ECO:0000256" key="4">
    <source>
        <dbReference type="ARBA" id="ARBA00022741"/>
    </source>
</evidence>
<dbReference type="GO" id="GO:0043531">
    <property type="term" value="F:ADP binding"/>
    <property type="evidence" value="ECO:0007669"/>
    <property type="project" value="TreeGrafter"/>
</dbReference>
<dbReference type="AlphaFoldDB" id="A0A645G5P9"/>
<dbReference type="PRINTS" id="PR00477">
    <property type="entry name" value="PHGLYCKINASE"/>
</dbReference>
<dbReference type="EMBL" id="VSSQ01069201">
    <property type="protein sequence ID" value="MPN21260.1"/>
    <property type="molecule type" value="Genomic_DNA"/>
</dbReference>
<dbReference type="Gene3D" id="3.40.50.1260">
    <property type="entry name" value="Phosphoglycerate kinase, N-terminal domain"/>
    <property type="match status" value="1"/>
</dbReference>
<dbReference type="GO" id="GO:0004618">
    <property type="term" value="F:phosphoglycerate kinase activity"/>
    <property type="evidence" value="ECO:0007669"/>
    <property type="project" value="UniProtKB-EC"/>
</dbReference>
<dbReference type="GO" id="GO:0006096">
    <property type="term" value="P:glycolytic process"/>
    <property type="evidence" value="ECO:0007669"/>
    <property type="project" value="InterPro"/>
</dbReference>
<keyword evidence="4" id="KW-0547">Nucleotide-binding</keyword>
<dbReference type="Pfam" id="PF00162">
    <property type="entry name" value="PGK"/>
    <property type="match status" value="1"/>
</dbReference>
<accession>A0A645G5P9</accession>
<evidence type="ECO:0000256" key="5">
    <source>
        <dbReference type="ARBA" id="ARBA00022777"/>
    </source>
</evidence>
<gene>
    <name evidence="7" type="primary">pgk</name>
    <name evidence="7" type="synonym">tpi_13</name>
    <name evidence="7" type="ORF">SDC9_168639</name>
</gene>
<comment type="catalytic activity">
    <reaction evidence="1">
        <text>(2R)-3-phosphoglycerate + ATP = (2R)-3-phospho-glyceroyl phosphate + ADP</text>
        <dbReference type="Rhea" id="RHEA:14801"/>
        <dbReference type="ChEBI" id="CHEBI:30616"/>
        <dbReference type="ChEBI" id="CHEBI:57604"/>
        <dbReference type="ChEBI" id="CHEBI:58272"/>
        <dbReference type="ChEBI" id="CHEBI:456216"/>
        <dbReference type="EC" id="2.7.2.3"/>
    </reaction>
</comment>
<keyword evidence="5" id="KW-0418">Kinase</keyword>
<evidence type="ECO:0000256" key="2">
    <source>
        <dbReference type="ARBA" id="ARBA00013061"/>
    </source>
</evidence>